<dbReference type="Proteomes" id="UP000183629">
    <property type="component" value="Unassembled WGS sequence"/>
</dbReference>
<evidence type="ECO:0000313" key="5">
    <source>
        <dbReference type="EMBL" id="CDO18432.1"/>
    </source>
</evidence>
<dbReference type="InterPro" id="IPR011991">
    <property type="entry name" value="ArsR-like_HTH"/>
</dbReference>
<dbReference type="InterPro" id="IPR036390">
    <property type="entry name" value="WH_DNA-bd_sf"/>
</dbReference>
<reference evidence="14 15" key="3">
    <citation type="submission" date="2016-01" db="EMBL/GenBank/DDBJ databases">
        <title>Highly variable Streptococcus oralis are common among viridans streptococci isolated from primates.</title>
        <authorList>
            <person name="Denapaite D."/>
            <person name="Rieger M."/>
            <person name="Koendgen S."/>
            <person name="Brueckner R."/>
            <person name="Ochigava I."/>
            <person name="Kappeler P."/>
            <person name="Maetz-Rensing K."/>
            <person name="Leendertz F."/>
            <person name="Hakenbeck R."/>
        </authorList>
    </citation>
    <scope>NUCLEOTIDE SEQUENCE [LARGE SCALE GENOMIC DNA]</scope>
    <source>
        <strain evidence="6 14">DD02</strain>
        <strain evidence="7 15">DD03</strain>
    </source>
</reference>
<protein>
    <submittedName>
        <fullName evidence="12">ArsR family transcriptional regulator</fullName>
    </submittedName>
    <submittedName>
        <fullName evidence="10">DNA-binding transcriptional regulator, ArsR family</fullName>
    </submittedName>
    <submittedName>
        <fullName evidence="5">Putative transcriptional regulator, ArsR family</fullName>
    </submittedName>
    <submittedName>
        <fullName evidence="6">Regulatory protein, ArsR</fullName>
    </submittedName>
    <submittedName>
        <fullName evidence="8">Winged helix-turn-helix transcriptional regulator</fullName>
    </submittedName>
</protein>
<dbReference type="Proteomes" id="UP000182764">
    <property type="component" value="Unassembled WGS sequence"/>
</dbReference>
<keyword evidence="17" id="KW-1185">Reference proteome</keyword>
<reference evidence="17" key="4">
    <citation type="submission" date="2016-10" db="EMBL/GenBank/DDBJ databases">
        <authorList>
            <person name="Varghese N."/>
            <person name="Submissions S."/>
        </authorList>
    </citation>
    <scope>NUCLEOTIDE SEQUENCE [LARGE SCALE GENOMIC DNA]</scope>
    <source>
        <strain evidence="17">LMG 15572</strain>
    </source>
</reference>
<dbReference type="AlphaFoldDB" id="A0A060RL43"/>
<dbReference type="GO" id="GO:0003700">
    <property type="term" value="F:DNA-binding transcription factor activity"/>
    <property type="evidence" value="ECO:0007669"/>
    <property type="project" value="InterPro"/>
</dbReference>
<dbReference type="InterPro" id="IPR036388">
    <property type="entry name" value="WH-like_DNA-bd_sf"/>
</dbReference>
<evidence type="ECO:0000313" key="11">
    <source>
        <dbReference type="EMBL" id="SFU29652.1"/>
    </source>
</evidence>
<evidence type="ECO:0000313" key="18">
    <source>
        <dbReference type="Proteomes" id="UP000249013"/>
    </source>
</evidence>
<keyword evidence="1" id="KW-0805">Transcription regulation</keyword>
<evidence type="ECO:0000313" key="13">
    <source>
        <dbReference type="Proteomes" id="UP000027584"/>
    </source>
</evidence>
<evidence type="ECO:0000256" key="2">
    <source>
        <dbReference type="ARBA" id="ARBA00023125"/>
    </source>
</evidence>
<dbReference type="Proteomes" id="UP000249013">
    <property type="component" value="Chromosome 1"/>
</dbReference>
<name>A0A060RL43_9STRE</name>
<dbReference type="PROSITE" id="PS50987">
    <property type="entry name" value="HTH_ARSR_2"/>
    <property type="match status" value="1"/>
</dbReference>
<keyword evidence="2 10" id="KW-0238">DNA-binding</keyword>
<dbReference type="Proteomes" id="UP000027584">
    <property type="component" value="Unassembled WGS sequence"/>
</dbReference>
<dbReference type="InterPro" id="IPR001845">
    <property type="entry name" value="HTH_ArsR_DNA-bd_dom"/>
</dbReference>
<dbReference type="PANTHER" id="PTHR43132">
    <property type="entry name" value="ARSENICAL RESISTANCE OPERON REPRESSOR ARSR-RELATED"/>
    <property type="match status" value="1"/>
</dbReference>
<reference evidence="9 19" key="8">
    <citation type="submission" date="2019-09" db="EMBL/GenBank/DDBJ databases">
        <title>FDA dAtabase for Regulatory Grade micrObial Sequences (FDA-ARGOS): Supporting development and validation of Infectious Disease Dx tests.</title>
        <authorList>
            <person name="Sciortino C."/>
            <person name="Tallon L."/>
            <person name="Sadzewicz L."/>
            <person name="Vavikolanu K."/>
            <person name="Mehta A."/>
            <person name="Aluvathingal J."/>
            <person name="Nadendla S."/>
            <person name="Nandy P."/>
            <person name="Geyer C."/>
            <person name="Yan Y."/>
            <person name="Sichtig H."/>
        </authorList>
    </citation>
    <scope>NUCLEOTIDE SEQUENCE [LARGE SCALE GENOMIC DNA]</scope>
    <source>
        <strain evidence="9 19">FDAARGOS_666</strain>
    </source>
</reference>
<dbReference type="GeneID" id="64018356"/>
<dbReference type="Proteomes" id="UP000700800">
    <property type="component" value="Unassembled WGS sequence"/>
</dbReference>
<dbReference type="OMA" id="YHVEHLR"/>
<dbReference type="EMBL" id="LQOF01000321">
    <property type="protein sequence ID" value="KXT66748.1"/>
    <property type="molecule type" value="Genomic_DNA"/>
</dbReference>
<dbReference type="PATRIC" id="fig|315405.11.peg.1861"/>
<evidence type="ECO:0000313" key="8">
    <source>
        <dbReference type="EMBL" id="MBE6165630.1"/>
    </source>
</evidence>
<dbReference type="SMART" id="SM00418">
    <property type="entry name" value="HTH_ARSR"/>
    <property type="match status" value="1"/>
</dbReference>
<evidence type="ECO:0000313" key="7">
    <source>
        <dbReference type="EMBL" id="KXU05636.1"/>
    </source>
</evidence>
<reference evidence="10 16" key="5">
    <citation type="submission" date="2016-10" db="EMBL/GenBank/DDBJ databases">
        <authorList>
            <person name="de Groot N.N."/>
        </authorList>
    </citation>
    <scope>NUCLEOTIDE SEQUENCE [LARGE SCALE GENOMIC DNA]</scope>
    <source>
        <strain evidence="11">LMG 15572</strain>
        <strain evidence="10 16">VTM1R29</strain>
    </source>
</reference>
<dbReference type="Gene3D" id="1.10.10.10">
    <property type="entry name" value="Winged helix-like DNA-binding domain superfamily/Winged helix DNA-binding domain"/>
    <property type="match status" value="1"/>
</dbReference>
<dbReference type="EMBL" id="LQXV01000311">
    <property type="protein sequence ID" value="KXU05636.1"/>
    <property type="molecule type" value="Genomic_DNA"/>
</dbReference>
<reference evidence="5 13" key="1">
    <citation type="submission" date="2014-02" db="EMBL/GenBank/DDBJ databases">
        <authorList>
            <person name="Manrique M."/>
        </authorList>
    </citation>
    <scope>NUCLEOTIDE SEQUENCE [LARGE SCALE GENOMIC DNA]</scope>
    <source>
        <strain evidence="5 13">LMG17956</strain>
    </source>
</reference>
<evidence type="ECO:0000313" key="6">
    <source>
        <dbReference type="EMBL" id="KXT66748.1"/>
    </source>
</evidence>
<evidence type="ECO:0000256" key="3">
    <source>
        <dbReference type="ARBA" id="ARBA00023163"/>
    </source>
</evidence>
<dbReference type="Proteomes" id="UP000503130">
    <property type="component" value="Chromosome"/>
</dbReference>
<accession>A0A060RL43</accession>
<keyword evidence="3" id="KW-0804">Transcription</keyword>
<dbReference type="EMBL" id="SVAF01000045">
    <property type="protein sequence ID" value="MBE6165630.1"/>
    <property type="molecule type" value="Genomic_DNA"/>
</dbReference>
<dbReference type="InterPro" id="IPR051011">
    <property type="entry name" value="Metal_resp_trans_reg"/>
</dbReference>
<evidence type="ECO:0000256" key="1">
    <source>
        <dbReference type="ARBA" id="ARBA00023015"/>
    </source>
</evidence>
<proteinExistence type="predicted"/>
<dbReference type="PRINTS" id="PR00778">
    <property type="entry name" value="HTHARSR"/>
</dbReference>
<dbReference type="Proteomes" id="UP000071927">
    <property type="component" value="Unassembled WGS sequence"/>
</dbReference>
<reference evidence="5 13" key="2">
    <citation type="submission" date="2014-05" db="EMBL/GenBank/DDBJ databases">
        <title>Genome sequence of Streptococcus gallolyticus.</title>
        <authorList>
            <person name="Del Campo R."/>
        </authorList>
    </citation>
    <scope>NUCLEOTIDE SEQUENCE [LARGE SCALE GENOMIC DNA]</scope>
    <source>
        <strain evidence="5 13">LMG17956</strain>
    </source>
</reference>
<dbReference type="EMBL" id="LS483409">
    <property type="protein sequence ID" value="SQG78979.1"/>
    <property type="molecule type" value="Genomic_DNA"/>
</dbReference>
<evidence type="ECO:0000259" key="4">
    <source>
        <dbReference type="PROSITE" id="PS50987"/>
    </source>
</evidence>
<dbReference type="Proteomes" id="UP000070198">
    <property type="component" value="Unassembled WGS sequence"/>
</dbReference>
<gene>
    <name evidence="12" type="primary">ziaR</name>
    <name evidence="5" type="ORF">BN963_SGAL_01630</name>
    <name evidence="8" type="ORF">E7156_10225</name>
    <name evidence="9" type="ORF">FOB74_05445</name>
    <name evidence="12" type="ORF">NCTC13773_00778</name>
    <name evidence="10" type="ORF">SAMN04487839_10617</name>
    <name evidence="11" type="ORF">SAMN05660328_101129</name>
    <name evidence="6" type="ORF">SGADD02_01586</name>
    <name evidence="7" type="ORF">SGADD03_01647</name>
</gene>
<evidence type="ECO:0000313" key="17">
    <source>
        <dbReference type="Proteomes" id="UP000183629"/>
    </source>
</evidence>
<dbReference type="PANTHER" id="PTHR43132:SF6">
    <property type="entry name" value="HTH-TYPE TRANSCRIPTIONAL REPRESSOR CZRA"/>
    <property type="match status" value="1"/>
</dbReference>
<dbReference type="EMBL" id="CP050959">
    <property type="protein sequence ID" value="QIX73932.1"/>
    <property type="molecule type" value="Genomic_DNA"/>
</dbReference>
<evidence type="ECO:0000313" key="9">
    <source>
        <dbReference type="EMBL" id="QIX73932.1"/>
    </source>
</evidence>
<dbReference type="NCBIfam" id="NF033788">
    <property type="entry name" value="HTH_metalloreg"/>
    <property type="match status" value="1"/>
</dbReference>
<dbReference type="GO" id="GO:0003677">
    <property type="term" value="F:DNA binding"/>
    <property type="evidence" value="ECO:0007669"/>
    <property type="project" value="UniProtKB-KW"/>
</dbReference>
<dbReference type="CDD" id="cd00090">
    <property type="entry name" value="HTH_ARSR"/>
    <property type="match status" value="1"/>
</dbReference>
<dbReference type="Pfam" id="PF01022">
    <property type="entry name" value="HTH_5"/>
    <property type="match status" value="1"/>
</dbReference>
<dbReference type="SUPFAM" id="SSF46785">
    <property type="entry name" value="Winged helix' DNA-binding domain"/>
    <property type="match status" value="1"/>
</dbReference>
<feature type="domain" description="HTH arsR-type" evidence="4">
    <location>
        <begin position="11"/>
        <end position="104"/>
    </location>
</feature>
<dbReference type="EMBL" id="FOBM01000006">
    <property type="protein sequence ID" value="SEM21084.1"/>
    <property type="molecule type" value="Genomic_DNA"/>
</dbReference>
<dbReference type="RefSeq" id="WP_003063779.1">
    <property type="nucleotide sequence ID" value="NZ_CP050959.1"/>
</dbReference>
<dbReference type="EMBL" id="FPBN01000001">
    <property type="protein sequence ID" value="SFU29652.1"/>
    <property type="molecule type" value="Genomic_DNA"/>
</dbReference>
<organism evidence="5 13">
    <name type="scientific">Streptococcus gallolyticus</name>
    <dbReference type="NCBI Taxonomy" id="315405"/>
    <lineage>
        <taxon>Bacteria</taxon>
        <taxon>Bacillati</taxon>
        <taxon>Bacillota</taxon>
        <taxon>Bacilli</taxon>
        <taxon>Lactobacillales</taxon>
        <taxon>Streptococcaceae</taxon>
        <taxon>Streptococcus</taxon>
    </lineage>
</organism>
<evidence type="ECO:0000313" key="19">
    <source>
        <dbReference type="Proteomes" id="UP000503130"/>
    </source>
</evidence>
<reference evidence="8" key="7">
    <citation type="submission" date="2019-04" db="EMBL/GenBank/DDBJ databases">
        <title>Evolution of Biomass-Degrading Anaerobic Consortia Revealed by Metagenomics.</title>
        <authorList>
            <person name="Peng X."/>
        </authorList>
    </citation>
    <scope>NUCLEOTIDE SEQUENCE</scope>
    <source>
        <strain evidence="8">SIG195</strain>
    </source>
</reference>
<reference evidence="12 18" key="6">
    <citation type="submission" date="2018-06" db="EMBL/GenBank/DDBJ databases">
        <authorList>
            <consortium name="Pathogen Informatics"/>
            <person name="Doyle S."/>
        </authorList>
    </citation>
    <scope>NUCLEOTIDE SEQUENCE [LARGE SCALE GENOMIC DNA]</scope>
    <source>
        <strain evidence="12 18">NCTC13773</strain>
    </source>
</reference>
<evidence type="ECO:0000313" key="12">
    <source>
        <dbReference type="EMBL" id="SQG78979.1"/>
    </source>
</evidence>
<dbReference type="EMBL" id="CCBC010000187">
    <property type="protein sequence ID" value="CDO18432.1"/>
    <property type="molecule type" value="Genomic_DNA"/>
</dbReference>
<evidence type="ECO:0000313" key="10">
    <source>
        <dbReference type="EMBL" id="SEM21084.1"/>
    </source>
</evidence>
<evidence type="ECO:0000313" key="14">
    <source>
        <dbReference type="Proteomes" id="UP000070198"/>
    </source>
</evidence>
<sequence>MIEDSQTQQLLEGELLENVSDFFKALGNGTRLQIIWCLSQGELKSSELAAILQMSPSAISHQLTLLKNLKIVSVRREGKNQIYALADKHISQVLDSVVEHYEED</sequence>
<evidence type="ECO:0000313" key="15">
    <source>
        <dbReference type="Proteomes" id="UP000071927"/>
    </source>
</evidence>
<evidence type="ECO:0000313" key="16">
    <source>
        <dbReference type="Proteomes" id="UP000182764"/>
    </source>
</evidence>